<dbReference type="AlphaFoldDB" id="M1XT93"/>
<dbReference type="InterPro" id="IPR023271">
    <property type="entry name" value="Aquaporin-like"/>
</dbReference>
<feature type="transmembrane region" description="Helical" evidence="6">
    <location>
        <begin position="134"/>
        <end position="157"/>
    </location>
</feature>
<feature type="transmembrane region" description="Helical" evidence="6">
    <location>
        <begin position="178"/>
        <end position="198"/>
    </location>
</feature>
<dbReference type="GeneID" id="14653279"/>
<dbReference type="InterPro" id="IPR000292">
    <property type="entry name" value="For/NO2_transpt"/>
</dbReference>
<dbReference type="GO" id="GO:0005886">
    <property type="term" value="C:plasma membrane"/>
    <property type="evidence" value="ECO:0007669"/>
    <property type="project" value="TreeGrafter"/>
</dbReference>
<dbReference type="InterPro" id="IPR006016">
    <property type="entry name" value="UspA"/>
</dbReference>
<evidence type="ECO:0000259" key="7">
    <source>
        <dbReference type="Pfam" id="PF00582"/>
    </source>
</evidence>
<feature type="transmembrane region" description="Helical" evidence="6">
    <location>
        <begin position="58"/>
        <end position="79"/>
    </location>
</feature>
<evidence type="ECO:0000256" key="1">
    <source>
        <dbReference type="ARBA" id="ARBA00004141"/>
    </source>
</evidence>
<evidence type="ECO:0000256" key="5">
    <source>
        <dbReference type="SAM" id="MobiDB-lite"/>
    </source>
</evidence>
<keyword evidence="3 6" id="KW-1133">Transmembrane helix</keyword>
<keyword evidence="2 6" id="KW-0812">Transmembrane</keyword>
<dbReference type="SUPFAM" id="SSF52402">
    <property type="entry name" value="Adenine nucleotide alpha hydrolases-like"/>
    <property type="match status" value="2"/>
</dbReference>
<dbReference type="RefSeq" id="WP_015410350.1">
    <property type="nucleotide sequence ID" value="NC_020388.1"/>
</dbReference>
<dbReference type="GO" id="GO:0015499">
    <property type="term" value="F:formate transmembrane transporter activity"/>
    <property type="evidence" value="ECO:0007669"/>
    <property type="project" value="TreeGrafter"/>
</dbReference>
<dbReference type="Gene3D" id="3.40.50.12370">
    <property type="match status" value="1"/>
</dbReference>
<feature type="transmembrane region" description="Helical" evidence="6">
    <location>
        <begin position="91"/>
        <end position="109"/>
    </location>
</feature>
<dbReference type="PANTHER" id="PTHR30520">
    <property type="entry name" value="FORMATE TRANSPORTER-RELATED"/>
    <property type="match status" value="1"/>
</dbReference>
<evidence type="ECO:0000256" key="6">
    <source>
        <dbReference type="SAM" id="Phobius"/>
    </source>
</evidence>
<gene>
    <name evidence="8" type="ordered locus">Nmlp_3486</name>
</gene>
<evidence type="ECO:0000256" key="3">
    <source>
        <dbReference type="ARBA" id="ARBA00022989"/>
    </source>
</evidence>
<dbReference type="Pfam" id="PF00582">
    <property type="entry name" value="Usp"/>
    <property type="match status" value="1"/>
</dbReference>
<feature type="region of interest" description="Disordered" evidence="5">
    <location>
        <begin position="1"/>
        <end position="20"/>
    </location>
</feature>
<dbReference type="eggNOG" id="arCOG00449">
    <property type="taxonomic scope" value="Archaea"/>
</dbReference>
<feature type="transmembrane region" description="Helical" evidence="6">
    <location>
        <begin position="210"/>
        <end position="229"/>
    </location>
</feature>
<dbReference type="PANTHER" id="PTHR30520:SF2">
    <property type="entry name" value="INNER MEMBRANE PROTEIN YFDC"/>
    <property type="match status" value="1"/>
</dbReference>
<dbReference type="Proteomes" id="UP000011867">
    <property type="component" value="Chromosome"/>
</dbReference>
<evidence type="ECO:0000313" key="8">
    <source>
        <dbReference type="EMBL" id="CCQ37613.1"/>
    </source>
</evidence>
<dbReference type="eggNOG" id="arCOG03454">
    <property type="taxonomic scope" value="Archaea"/>
</dbReference>
<comment type="subcellular location">
    <subcellularLocation>
        <location evidence="1">Membrane</location>
        <topology evidence="1">Multi-pass membrane protein</topology>
    </subcellularLocation>
</comment>
<proteinExistence type="predicted"/>
<keyword evidence="4 6" id="KW-0472">Membrane</keyword>
<dbReference type="KEGG" id="nmo:Nmlp_3486"/>
<keyword evidence="9" id="KW-1185">Reference proteome</keyword>
<dbReference type="OrthoDB" id="195948at2157"/>
<accession>M1XT93</accession>
<evidence type="ECO:0000313" key="9">
    <source>
        <dbReference type="Proteomes" id="UP000011867"/>
    </source>
</evidence>
<dbReference type="Pfam" id="PF01226">
    <property type="entry name" value="Form_Nir_trans"/>
    <property type="match status" value="1"/>
</dbReference>
<name>M1XT93_NATM8</name>
<dbReference type="Gene3D" id="1.20.1080.10">
    <property type="entry name" value="Glycerol uptake facilitator protein"/>
    <property type="match status" value="1"/>
</dbReference>
<dbReference type="STRING" id="268739.Nmlp_3486"/>
<sequence length="603" mass="65453">MNDREPDEDTSVRDAVERSRSGAPAVGEVIRDRFGTDEVFQRIIAAADEEVTTETRELFFSALAGGFAITLTFLIYSSMTAKTDGAPLSSALLYPIGFIYIILGGYQLYTENTVPPVALVLERLASLPAMMRQWGIVLAGNFAGGLFGALILARTGVFSPETAAVAVDISRKGVETGFFDLFFKAGFAGLIVAGVVWLDFAARDTVSRFFLVYIAFLLIPLADLFHVVVSFTELMYLVFLGEAALLSGLVGFVFPVLLGNTVGGVVLVTLVNYFQTTEERLEEARFGGIERRLSLQESAFGGLAGRSYVPLLDTGERPDDAAADAYRVMVPIANPRTEAPLVELACALAEQRADANVHVVHLIETSDRMLRRYDPGQVDRITGESKALLRDIEATADDYDVRYSSSTVVSHRSFTEMFDEARSMAADLVVLGWDDGRPWARDKPQRSIDQLKREPPCDFLVLKDRGLDLSRVLVATDGRTNATLSAEVANALRAGVGAEVSLLHVVDSPAERAAGTAFLRSWAEENDLEGAELLVDDAGDIEGAIARASADHSLALIGATERGVLSRLVTDSLHLDVVDELDCSVAITERPAGWGLLRRLFSR</sequence>
<feature type="domain" description="UspA" evidence="7">
    <location>
        <begin position="327"/>
        <end position="438"/>
    </location>
</feature>
<evidence type="ECO:0000256" key="2">
    <source>
        <dbReference type="ARBA" id="ARBA00022692"/>
    </source>
</evidence>
<organism evidence="8 9">
    <name type="scientific">Natronomonas moolapensis (strain DSM 18674 / CECT 7526 / JCM 14361 / 8.8.11)</name>
    <dbReference type="NCBI Taxonomy" id="268739"/>
    <lineage>
        <taxon>Archaea</taxon>
        <taxon>Methanobacteriati</taxon>
        <taxon>Methanobacteriota</taxon>
        <taxon>Stenosarchaea group</taxon>
        <taxon>Halobacteria</taxon>
        <taxon>Halobacteriales</taxon>
        <taxon>Natronomonadaceae</taxon>
        <taxon>Natronomonas</taxon>
    </lineage>
</organism>
<dbReference type="HOGENOM" id="CLU_451743_0_0_2"/>
<evidence type="ECO:0000256" key="4">
    <source>
        <dbReference type="ARBA" id="ARBA00023136"/>
    </source>
</evidence>
<reference evidence="8 9" key="1">
    <citation type="journal article" date="2013" name="Genome Announc.">
        <title>Genome of the haloarchaeon Natronomonas moolapensis, a neutrophilic member of a previously haloalkaliphilic genus.</title>
        <authorList>
            <person name="Dyall-Smith M.L."/>
            <person name="Pfeiffer F."/>
            <person name="Oberwinkler T."/>
            <person name="Klee K."/>
            <person name="Rampp M."/>
            <person name="Palm P."/>
            <person name="Gross K."/>
            <person name="Schuster S.C."/>
            <person name="Oesterhelt D."/>
        </authorList>
    </citation>
    <scope>NUCLEOTIDE SEQUENCE [LARGE SCALE GENOMIC DNA]</scope>
    <source>
        <strain evidence="9">DSM 18674 / JCM 14361 / 8.8.11</strain>
    </source>
</reference>
<dbReference type="EMBL" id="HF582854">
    <property type="protein sequence ID" value="CCQ37613.1"/>
    <property type="molecule type" value="Genomic_DNA"/>
</dbReference>
<protein>
    <submittedName>
        <fullName evidence="8">FNT family transport protein</fullName>
    </submittedName>
</protein>